<evidence type="ECO:0000256" key="1">
    <source>
        <dbReference type="ARBA" id="ARBA00004202"/>
    </source>
</evidence>
<dbReference type="SUPFAM" id="SSF103657">
    <property type="entry name" value="BAR/IMD domain-like"/>
    <property type="match status" value="1"/>
</dbReference>
<keyword evidence="18" id="KW-0966">Cell projection</keyword>
<evidence type="ECO:0000256" key="22">
    <source>
        <dbReference type="PROSITE-ProRule" id="PRU00192"/>
    </source>
</evidence>
<evidence type="ECO:0000256" key="23">
    <source>
        <dbReference type="PROSITE-ProRule" id="PRU01077"/>
    </source>
</evidence>
<evidence type="ECO:0000256" key="5">
    <source>
        <dbReference type="ARBA" id="ARBA00004626"/>
    </source>
</evidence>
<dbReference type="SUPFAM" id="SSF50044">
    <property type="entry name" value="SH3-domain"/>
    <property type="match status" value="1"/>
</dbReference>
<dbReference type="FunFam" id="2.30.30.40:FF:000150">
    <property type="entry name" value="Proline-serine-threonine phosphatase interacting protein 1"/>
    <property type="match status" value="1"/>
</dbReference>
<evidence type="ECO:0000256" key="16">
    <source>
        <dbReference type="ARBA" id="ARBA00023198"/>
    </source>
</evidence>
<evidence type="ECO:0000256" key="21">
    <source>
        <dbReference type="ARBA" id="ARBA00071018"/>
    </source>
</evidence>
<comment type="subcellular location">
    <subcellularLocation>
        <location evidence="1">Cell membrane</location>
        <topology evidence="1">Peripheral membrane protein</topology>
    </subcellularLocation>
    <subcellularLocation>
        <location evidence="3">Cell projection</location>
        <location evidence="3">Lamellipodium</location>
    </subcellularLocation>
    <subcellularLocation>
        <location evidence="20">Cell projection</location>
        <location evidence="20">Uropodium</location>
    </subcellularLocation>
    <subcellularLocation>
        <location evidence="5">Cleavage furrow</location>
    </subcellularLocation>
    <subcellularLocation>
        <location evidence="2">Cytoplasm</location>
        <location evidence="2">Cytoskeleton</location>
    </subcellularLocation>
    <subcellularLocation>
        <location evidence="4">Cytoplasm</location>
        <location evidence="4">Perinuclear region</location>
    </subcellularLocation>
</comment>
<proteinExistence type="predicted"/>
<dbReference type="SMART" id="SM00055">
    <property type="entry name" value="FCH"/>
    <property type="match status" value="1"/>
</dbReference>
<reference evidence="29" key="1">
    <citation type="submission" date="2025-08" db="UniProtKB">
        <authorList>
            <consortium name="RefSeq"/>
        </authorList>
    </citation>
    <scope>IDENTIFICATION</scope>
</reference>
<evidence type="ECO:0000256" key="2">
    <source>
        <dbReference type="ARBA" id="ARBA00004245"/>
    </source>
</evidence>
<dbReference type="PANTHER" id="PTHR23065">
    <property type="entry name" value="PROLINE-SERINE-THREONINE PHOSPHATASE INTERACTING PROTEIN 1"/>
    <property type="match status" value="1"/>
</dbReference>
<evidence type="ECO:0000313" key="29">
    <source>
        <dbReference type="RefSeq" id="XP_030043162.1"/>
    </source>
</evidence>
<keyword evidence="14 23" id="KW-0175">Coiled coil</keyword>
<dbReference type="PRINTS" id="PR00452">
    <property type="entry name" value="SH3DOMAIN"/>
</dbReference>
<evidence type="ECO:0000313" key="28">
    <source>
        <dbReference type="Proteomes" id="UP000515156"/>
    </source>
</evidence>
<dbReference type="InterPro" id="IPR036028">
    <property type="entry name" value="SH3-like_dom_sf"/>
</dbReference>
<evidence type="ECO:0000256" key="17">
    <source>
        <dbReference type="ARBA" id="ARBA00023212"/>
    </source>
</evidence>
<evidence type="ECO:0000256" key="12">
    <source>
        <dbReference type="ARBA" id="ARBA00022859"/>
    </source>
</evidence>
<dbReference type="GO" id="GO:0005884">
    <property type="term" value="C:actin filament"/>
    <property type="evidence" value="ECO:0007669"/>
    <property type="project" value="TreeGrafter"/>
</dbReference>
<evidence type="ECO:0000256" key="19">
    <source>
        <dbReference type="ARBA" id="ARBA00057396"/>
    </source>
</evidence>
<feature type="domain" description="SH3" evidence="26">
    <location>
        <begin position="368"/>
        <end position="425"/>
    </location>
</feature>
<feature type="compositionally biased region" description="Basic and acidic residues" evidence="25">
    <location>
        <begin position="334"/>
        <end position="349"/>
    </location>
</feature>
<dbReference type="InterPro" id="IPR001060">
    <property type="entry name" value="FCH_dom"/>
</dbReference>
<dbReference type="GO" id="GO:0051015">
    <property type="term" value="F:actin filament binding"/>
    <property type="evidence" value="ECO:0007669"/>
    <property type="project" value="TreeGrafter"/>
</dbReference>
<keyword evidence="12" id="KW-0391">Immunity</keyword>
<keyword evidence="9" id="KW-0597">Phosphoprotein</keyword>
<evidence type="ECO:0000256" key="24">
    <source>
        <dbReference type="SAM" id="Coils"/>
    </source>
</evidence>
<dbReference type="GO" id="GO:0006954">
    <property type="term" value="P:inflammatory response"/>
    <property type="evidence" value="ECO:0007669"/>
    <property type="project" value="UniProtKB-KW"/>
</dbReference>
<evidence type="ECO:0000259" key="27">
    <source>
        <dbReference type="PROSITE" id="PS51741"/>
    </source>
</evidence>
<comment type="function">
    <text evidence="19">Involved in regulation of the actin cytoskeleton. May regulate WAS actin-bundling activity. Bridges the interaction between ABL1 and PTPN18 leading to ABL1 dephosphorylation. May play a role as a scaffold protein between PTPN12 and WAS and allow PTPN12 to dephosphorylate WAS. Has the potential to physically couple CD2 and CD2AP to WAS. Acts downstream of CD2 and CD2AP to recruit WAS to the T-cell:APC contact site so as to promote the actin polymerization required for synapse induction during T-cell activation. Down-regulates CD2-stimulated adhesion through the coupling of PTPN12 to CD2. Also has a role in innate immunity and the inflammatory response. Recruited to inflammasomes by MEFV. Induces formation of pyroptosomes, large supramolecular structures composed of oligomerized PYCARD dimers which form prior to inflammatory apoptosis. Binding to MEFV allows MEFV to bind to PYCARD and facilitates pyroptosome formation. Regulates endocytosis and cell migration in neutrophils.</text>
</comment>
<feature type="region of interest" description="Disordered" evidence="25">
    <location>
        <begin position="153"/>
        <end position="178"/>
    </location>
</feature>
<evidence type="ECO:0000259" key="26">
    <source>
        <dbReference type="PROSITE" id="PS50002"/>
    </source>
</evidence>
<dbReference type="PROSITE" id="PS50002">
    <property type="entry name" value="SH3"/>
    <property type="match status" value="1"/>
</dbReference>
<dbReference type="GO" id="GO:0001931">
    <property type="term" value="C:uropod"/>
    <property type="evidence" value="ECO:0007669"/>
    <property type="project" value="UniProtKB-SubCell"/>
</dbReference>
<evidence type="ECO:0000256" key="6">
    <source>
        <dbReference type="ARBA" id="ARBA00022443"/>
    </source>
</evidence>
<keyword evidence="16" id="KW-0395">Inflammatory response</keyword>
<feature type="coiled-coil region" evidence="24">
    <location>
        <begin position="180"/>
        <end position="207"/>
    </location>
</feature>
<gene>
    <name evidence="29" type="primary">PSTPIP1</name>
</gene>
<evidence type="ECO:0000256" key="10">
    <source>
        <dbReference type="ARBA" id="ARBA00022583"/>
    </source>
</evidence>
<evidence type="ECO:0000256" key="4">
    <source>
        <dbReference type="ARBA" id="ARBA00004556"/>
    </source>
</evidence>
<evidence type="ECO:0000256" key="18">
    <source>
        <dbReference type="ARBA" id="ARBA00023273"/>
    </source>
</evidence>
<keyword evidence="17" id="KW-0206">Cytoskeleton</keyword>
<name>A0A6P7WIN3_9AMPH</name>
<dbReference type="InterPro" id="IPR030777">
    <property type="entry name" value="PSTPIP1_SH3"/>
</dbReference>
<dbReference type="GO" id="GO:0030027">
    <property type="term" value="C:lamellipodium"/>
    <property type="evidence" value="ECO:0007669"/>
    <property type="project" value="UniProtKB-SubCell"/>
</dbReference>
<keyword evidence="10" id="KW-0254">Endocytosis</keyword>
<dbReference type="Gene3D" id="1.20.1270.60">
    <property type="entry name" value="Arfaptin homology (AH) domain/BAR domain"/>
    <property type="match status" value="1"/>
</dbReference>
<dbReference type="InParanoid" id="A0A6P7WIN3"/>
<keyword evidence="6 22" id="KW-0728">SH3 domain</keyword>
<dbReference type="GO" id="GO:0030041">
    <property type="term" value="P:actin filament polymerization"/>
    <property type="evidence" value="ECO:0007669"/>
    <property type="project" value="TreeGrafter"/>
</dbReference>
<keyword evidence="7" id="KW-1003">Cell membrane</keyword>
<dbReference type="OrthoDB" id="10255964at2759"/>
<feature type="compositionally biased region" description="Polar residues" evidence="25">
    <location>
        <begin position="156"/>
        <end position="166"/>
    </location>
</feature>
<dbReference type="GeneID" id="115457734"/>
<dbReference type="Pfam" id="PF00611">
    <property type="entry name" value="FCH"/>
    <property type="match status" value="1"/>
</dbReference>
<evidence type="ECO:0000256" key="3">
    <source>
        <dbReference type="ARBA" id="ARBA00004510"/>
    </source>
</evidence>
<evidence type="ECO:0000256" key="20">
    <source>
        <dbReference type="ARBA" id="ARBA00060447"/>
    </source>
</evidence>
<dbReference type="RefSeq" id="XP_030043162.1">
    <property type="nucleotide sequence ID" value="XM_030187302.1"/>
</dbReference>
<evidence type="ECO:0000256" key="7">
    <source>
        <dbReference type="ARBA" id="ARBA00022475"/>
    </source>
</evidence>
<keyword evidence="8" id="KW-0963">Cytoplasm</keyword>
<dbReference type="SMART" id="SM00326">
    <property type="entry name" value="SH3"/>
    <property type="match status" value="1"/>
</dbReference>
<dbReference type="AlphaFoldDB" id="A0A6P7WIN3"/>
<dbReference type="GO" id="GO:0007155">
    <property type="term" value="P:cell adhesion"/>
    <property type="evidence" value="ECO:0007669"/>
    <property type="project" value="UniProtKB-KW"/>
</dbReference>
<evidence type="ECO:0000256" key="8">
    <source>
        <dbReference type="ARBA" id="ARBA00022490"/>
    </source>
</evidence>
<keyword evidence="11" id="KW-0399">Innate immunity</keyword>
<dbReference type="Pfam" id="PF14604">
    <property type="entry name" value="SH3_9"/>
    <property type="match status" value="1"/>
</dbReference>
<dbReference type="PANTHER" id="PTHR23065:SF51">
    <property type="entry name" value="PROLINE-SERINE-THREONINE PHOSPHATASE-INTERACTING PROTEIN 1"/>
    <property type="match status" value="1"/>
</dbReference>
<sequence length="425" mass="48560">MTRLAFKDVFWCKDFTANVGYETILQRLLDGRKMCKDMEDLLKQRALAEEKYGKELVQIARKAGGQTEINTLRASFDILKQQIENVGNSHIQLAQTMKDELKRIEEFRERQKELRKKYESAMDRLQKNKVSLYKKTIESKKIYEQKCRDSDEAESISRTVSSSGNPKQVDKSRSKAKQCKDAANEAEKIYKQNIEMLEKARVEWELEHVNSCEAFQQQECDRLAVLRNSLWVHTNHFSMQCVRDDELFEEVRKSLEDCDIPADVDHFIQNKRTGTNPPAPIVFESYYDRCSGSSNGPTQAGGGSMKTRYFSSCKIISNRFANLLPSHGGSTKNLSEHDKSTPPPKGEKADGVYASLLVDTEEVVAGCSTPQDYTVLYNYTAQNDFELDISTGDIVQVIEEGQDGWWTVERNGQQGFVPGSYLEKR</sequence>
<accession>A0A6P7WIN3</accession>
<dbReference type="FunCoup" id="A0A6P7WIN3">
    <property type="interactions" value="280"/>
</dbReference>
<evidence type="ECO:0000256" key="9">
    <source>
        <dbReference type="ARBA" id="ARBA00022553"/>
    </source>
</evidence>
<dbReference type="CDD" id="cd11824">
    <property type="entry name" value="SH3_PSTPIP1"/>
    <property type="match status" value="1"/>
</dbReference>
<dbReference type="InterPro" id="IPR031160">
    <property type="entry name" value="F_BAR_dom"/>
</dbReference>
<dbReference type="Proteomes" id="UP000515156">
    <property type="component" value="Chromosome 1"/>
</dbReference>
<feature type="domain" description="F-BAR" evidence="27">
    <location>
        <begin position="4"/>
        <end position="263"/>
    </location>
</feature>
<dbReference type="FunFam" id="1.20.1270.60:FF:000037">
    <property type="entry name" value="Proline-serine-threonine phosphatase interacting protein 1"/>
    <property type="match status" value="1"/>
</dbReference>
<dbReference type="PROSITE" id="PS51741">
    <property type="entry name" value="F_BAR"/>
    <property type="match status" value="1"/>
</dbReference>
<dbReference type="GO" id="GO:0032154">
    <property type="term" value="C:cleavage furrow"/>
    <property type="evidence" value="ECO:0007669"/>
    <property type="project" value="UniProtKB-SubCell"/>
</dbReference>
<evidence type="ECO:0000256" key="14">
    <source>
        <dbReference type="ARBA" id="ARBA00023054"/>
    </source>
</evidence>
<evidence type="ECO:0000256" key="25">
    <source>
        <dbReference type="SAM" id="MobiDB-lite"/>
    </source>
</evidence>
<keyword evidence="13" id="KW-0130">Cell adhesion</keyword>
<feature type="region of interest" description="Disordered" evidence="25">
    <location>
        <begin position="327"/>
        <end position="349"/>
    </location>
</feature>
<keyword evidence="28" id="KW-1185">Reference proteome</keyword>
<evidence type="ECO:0000256" key="11">
    <source>
        <dbReference type="ARBA" id="ARBA00022588"/>
    </source>
</evidence>
<keyword evidence="15" id="KW-0472">Membrane</keyword>
<protein>
    <recommendedName>
        <fullName evidence="21">Proline-serine-threonine phosphatase-interacting protein 1</fullName>
    </recommendedName>
</protein>
<dbReference type="KEGG" id="muo:115457734"/>
<feature type="coiled-coil region" evidence="24">
    <location>
        <begin position="94"/>
        <end position="135"/>
    </location>
</feature>
<dbReference type="Gene3D" id="2.30.30.40">
    <property type="entry name" value="SH3 Domains"/>
    <property type="match status" value="1"/>
</dbReference>
<dbReference type="InterPro" id="IPR001452">
    <property type="entry name" value="SH3_domain"/>
</dbReference>
<feature type="compositionally biased region" description="Basic and acidic residues" evidence="25">
    <location>
        <begin position="168"/>
        <end position="178"/>
    </location>
</feature>
<dbReference type="GO" id="GO:0045087">
    <property type="term" value="P:innate immune response"/>
    <property type="evidence" value="ECO:0007669"/>
    <property type="project" value="UniProtKB-KW"/>
</dbReference>
<dbReference type="CTD" id="9051"/>
<organism evidence="28 29">
    <name type="scientific">Microcaecilia unicolor</name>
    <dbReference type="NCBI Taxonomy" id="1415580"/>
    <lineage>
        <taxon>Eukaryota</taxon>
        <taxon>Metazoa</taxon>
        <taxon>Chordata</taxon>
        <taxon>Craniata</taxon>
        <taxon>Vertebrata</taxon>
        <taxon>Euteleostomi</taxon>
        <taxon>Amphibia</taxon>
        <taxon>Gymnophiona</taxon>
        <taxon>Siphonopidae</taxon>
        <taxon>Microcaecilia</taxon>
    </lineage>
</organism>
<evidence type="ECO:0000256" key="15">
    <source>
        <dbReference type="ARBA" id="ARBA00023136"/>
    </source>
</evidence>
<dbReference type="InterPro" id="IPR027267">
    <property type="entry name" value="AH/BAR_dom_sf"/>
</dbReference>
<dbReference type="GO" id="GO:0048471">
    <property type="term" value="C:perinuclear region of cytoplasm"/>
    <property type="evidence" value="ECO:0007669"/>
    <property type="project" value="UniProtKB-SubCell"/>
</dbReference>
<evidence type="ECO:0000256" key="13">
    <source>
        <dbReference type="ARBA" id="ARBA00022889"/>
    </source>
</evidence>
<dbReference type="GO" id="GO:0006897">
    <property type="term" value="P:endocytosis"/>
    <property type="evidence" value="ECO:0007669"/>
    <property type="project" value="UniProtKB-KW"/>
</dbReference>